<dbReference type="Proteomes" id="UP000317638">
    <property type="component" value="Unassembled WGS sequence"/>
</dbReference>
<dbReference type="SUPFAM" id="SSF55961">
    <property type="entry name" value="Bet v1-like"/>
    <property type="match status" value="1"/>
</dbReference>
<dbReference type="AlphaFoldDB" id="A0A553JZR9"/>
<organism evidence="1 2">
    <name type="scientific">Tessaracoccus rhinocerotis</name>
    <dbReference type="NCBI Taxonomy" id="1689449"/>
    <lineage>
        <taxon>Bacteria</taxon>
        <taxon>Bacillati</taxon>
        <taxon>Actinomycetota</taxon>
        <taxon>Actinomycetes</taxon>
        <taxon>Propionibacteriales</taxon>
        <taxon>Propionibacteriaceae</taxon>
        <taxon>Tessaracoccus</taxon>
    </lineage>
</organism>
<protein>
    <submittedName>
        <fullName evidence="1">SRPBCC family protein</fullName>
    </submittedName>
</protein>
<evidence type="ECO:0000313" key="2">
    <source>
        <dbReference type="Proteomes" id="UP000317638"/>
    </source>
</evidence>
<dbReference type="OrthoDB" id="3255669at2"/>
<sequence>MEAAGGAVAIVATLIGSPLLRSRYNRWGATEAECRAALPGDELVPDPRMESTRAITIDAPPDAVWPWLAQLGQGRGGLYSYDALENLLGLQIHSADRILPQHQDVVPGDTVRLGKPGSPCFSVASVEAERSLVLVSAQPASGEPVPTPVRDGSGATWQWVLQPTEGGRATRLVTRQRNTHPDSQRLLWGIVEPIGFVMERRMLQGIKSRSERRARVR</sequence>
<proteinExistence type="predicted"/>
<dbReference type="EMBL" id="VKKG01000004">
    <property type="protein sequence ID" value="TRY17942.1"/>
    <property type="molecule type" value="Genomic_DNA"/>
</dbReference>
<comment type="caution">
    <text evidence="1">The sequence shown here is derived from an EMBL/GenBank/DDBJ whole genome shotgun (WGS) entry which is preliminary data.</text>
</comment>
<gene>
    <name evidence="1" type="ORF">FOJ82_11635</name>
</gene>
<name>A0A553JZR9_9ACTN</name>
<keyword evidence="2" id="KW-1185">Reference proteome</keyword>
<evidence type="ECO:0000313" key="1">
    <source>
        <dbReference type="EMBL" id="TRY17942.1"/>
    </source>
</evidence>
<accession>A0A553JZR9</accession>
<reference evidence="1 2" key="1">
    <citation type="submission" date="2019-07" db="EMBL/GenBank/DDBJ databases">
        <authorList>
            <person name="Zhou L.-Y."/>
        </authorList>
    </citation>
    <scope>NUCLEOTIDE SEQUENCE [LARGE SCALE GENOMIC DNA]</scope>
    <source>
        <strain evidence="1 2">YIM 101269</strain>
    </source>
</reference>